<dbReference type="PANTHER" id="PTHR24225:SF74">
    <property type="entry name" value="CHEMOKINE-LIKE RECEPTOR 1"/>
    <property type="match status" value="1"/>
</dbReference>
<dbReference type="GeneTree" id="ENSGT00940000160642"/>
<dbReference type="PRINTS" id="PR01157">
    <property type="entry name" value="P2YPURNOCPTR"/>
</dbReference>
<dbReference type="InterPro" id="IPR017452">
    <property type="entry name" value="GPCR_Rhodpsn_7TM"/>
</dbReference>
<evidence type="ECO:0000256" key="12">
    <source>
        <dbReference type="RuleBase" id="RU000688"/>
    </source>
</evidence>
<dbReference type="GO" id="GO:0007204">
    <property type="term" value="P:positive regulation of cytosolic calcium ion concentration"/>
    <property type="evidence" value="ECO:0007669"/>
    <property type="project" value="TreeGrafter"/>
</dbReference>
<dbReference type="GO" id="GO:0007200">
    <property type="term" value="P:phospholipase C-activating G protein-coupled receptor signaling pathway"/>
    <property type="evidence" value="ECO:0007669"/>
    <property type="project" value="TreeGrafter"/>
</dbReference>
<evidence type="ECO:0000256" key="10">
    <source>
        <dbReference type="ARBA" id="ARBA00023224"/>
    </source>
</evidence>
<dbReference type="GO" id="GO:0006935">
    <property type="term" value="P:chemotaxis"/>
    <property type="evidence" value="ECO:0007669"/>
    <property type="project" value="UniProtKB-KW"/>
</dbReference>
<comment type="similarity">
    <text evidence="12">Belongs to the G-protein coupled receptor 1 family.</text>
</comment>
<dbReference type="AlphaFoldDB" id="A0A8C4S0K6"/>
<dbReference type="GO" id="GO:0005886">
    <property type="term" value="C:plasma membrane"/>
    <property type="evidence" value="ECO:0007669"/>
    <property type="project" value="TreeGrafter"/>
</dbReference>
<protein>
    <submittedName>
        <fullName evidence="15">Chemerin chemokine-like receptor 2</fullName>
    </submittedName>
</protein>
<proteinExistence type="inferred from homology"/>
<evidence type="ECO:0000256" key="7">
    <source>
        <dbReference type="ARBA" id="ARBA00023157"/>
    </source>
</evidence>
<dbReference type="GO" id="GO:0004875">
    <property type="term" value="F:complement receptor activity"/>
    <property type="evidence" value="ECO:0007669"/>
    <property type="project" value="TreeGrafter"/>
</dbReference>
<keyword evidence="2" id="KW-0145">Chemotaxis</keyword>
<dbReference type="SUPFAM" id="SSF81321">
    <property type="entry name" value="Family A G protein-coupled receptor-like"/>
    <property type="match status" value="1"/>
</dbReference>
<reference evidence="15" key="3">
    <citation type="submission" date="2025-09" db="UniProtKB">
        <authorList>
            <consortium name="Ensembl"/>
        </authorList>
    </citation>
    <scope>IDENTIFICATION</scope>
</reference>
<dbReference type="Proteomes" id="UP000694620">
    <property type="component" value="Chromosome 8"/>
</dbReference>
<evidence type="ECO:0000256" key="6">
    <source>
        <dbReference type="ARBA" id="ARBA00023136"/>
    </source>
</evidence>
<dbReference type="PROSITE" id="PS50262">
    <property type="entry name" value="G_PROTEIN_RECEP_F1_2"/>
    <property type="match status" value="1"/>
</dbReference>
<keyword evidence="7" id="KW-1015">Disulfide bond</keyword>
<accession>A0A8C4S0K6</accession>
<dbReference type="GO" id="GO:0004930">
    <property type="term" value="F:G protein-coupled receptor activity"/>
    <property type="evidence" value="ECO:0007669"/>
    <property type="project" value="UniProtKB-KW"/>
</dbReference>
<evidence type="ECO:0000259" key="14">
    <source>
        <dbReference type="PROSITE" id="PS50262"/>
    </source>
</evidence>
<feature type="transmembrane region" description="Helical" evidence="13">
    <location>
        <begin position="205"/>
        <end position="224"/>
    </location>
</feature>
<evidence type="ECO:0000256" key="2">
    <source>
        <dbReference type="ARBA" id="ARBA00022500"/>
    </source>
</evidence>
<dbReference type="Pfam" id="PF00001">
    <property type="entry name" value="7tm_1"/>
    <property type="match status" value="1"/>
</dbReference>
<organism evidence="15 16">
    <name type="scientific">Erpetoichthys calabaricus</name>
    <name type="common">Rope fish</name>
    <name type="synonym">Calamoichthys calabaricus</name>
    <dbReference type="NCBI Taxonomy" id="27687"/>
    <lineage>
        <taxon>Eukaryota</taxon>
        <taxon>Metazoa</taxon>
        <taxon>Chordata</taxon>
        <taxon>Craniata</taxon>
        <taxon>Vertebrata</taxon>
        <taxon>Euteleostomi</taxon>
        <taxon>Actinopterygii</taxon>
        <taxon>Polypteriformes</taxon>
        <taxon>Polypteridae</taxon>
        <taxon>Erpetoichthys</taxon>
    </lineage>
</organism>
<keyword evidence="4 13" id="KW-1133">Transmembrane helix</keyword>
<keyword evidence="8 12" id="KW-0675">Receptor</keyword>
<comment type="subcellular location">
    <subcellularLocation>
        <location evidence="1">Membrane</location>
        <topology evidence="1">Multi-pass membrane protein</topology>
    </subcellularLocation>
</comment>
<feature type="transmembrane region" description="Helical" evidence="13">
    <location>
        <begin position="38"/>
        <end position="64"/>
    </location>
</feature>
<feature type="transmembrane region" description="Helical" evidence="13">
    <location>
        <begin position="286"/>
        <end position="305"/>
    </location>
</feature>
<evidence type="ECO:0000256" key="11">
    <source>
        <dbReference type="ARBA" id="ARBA00025736"/>
    </source>
</evidence>
<dbReference type="PANTHER" id="PTHR24225">
    <property type="entry name" value="CHEMOTACTIC RECEPTOR"/>
    <property type="match status" value="1"/>
</dbReference>
<evidence type="ECO:0000256" key="1">
    <source>
        <dbReference type="ARBA" id="ARBA00004141"/>
    </source>
</evidence>
<feature type="transmembrane region" description="Helical" evidence="13">
    <location>
        <begin position="245"/>
        <end position="266"/>
    </location>
</feature>
<evidence type="ECO:0000256" key="13">
    <source>
        <dbReference type="SAM" id="Phobius"/>
    </source>
</evidence>
<keyword evidence="6 13" id="KW-0472">Membrane</keyword>
<name>A0A8C4S0K6_ERPCA</name>
<sequence>MKPPSPEDPEAYEYYDYNSSYEFYDSTDESPDPHQREALHVVSIVIYSVAFVLGTVGNGIAIWVIARRLRRSLKPFWLLNLALSDLLFVLTLPLSIDYICRGFDWRYGKALCKATTFVCHLNMFASVFFLTLITVDRCCTVTRSSGVKPGCRVGLLVGVWLLAVGLSIPGLYYRDMVTVRGKEVCYTNYHSSDGTSAMHRHAIQVYMRLCLGFLLPLCTMVVCYSVMGAKVRHRAVVRPSSFGRIVVTLVVAFFVCWAPFHVFSVLELQVHTSAALHSALRVGMPLSTSLAFFNSCLNPIFYVLMSREAWTPLCRGLGAQVKRTLLGAELLSLTTSQATVDTQSATSPM</sequence>
<dbReference type="RefSeq" id="XP_028661943.1">
    <property type="nucleotide sequence ID" value="XM_028806110.2"/>
</dbReference>
<dbReference type="GeneID" id="114655259"/>
<evidence type="ECO:0000313" key="16">
    <source>
        <dbReference type="Proteomes" id="UP000694620"/>
    </source>
</evidence>
<dbReference type="PROSITE" id="PS00237">
    <property type="entry name" value="G_PROTEIN_RECEP_F1_1"/>
    <property type="match status" value="1"/>
</dbReference>
<gene>
    <name evidence="15" type="primary">CMKLR2</name>
    <name evidence="15" type="synonym">cmklr2</name>
</gene>
<keyword evidence="16" id="KW-1185">Reference proteome</keyword>
<feature type="transmembrane region" description="Helical" evidence="13">
    <location>
        <begin position="76"/>
        <end position="94"/>
    </location>
</feature>
<dbReference type="InterPro" id="IPR000276">
    <property type="entry name" value="GPCR_Rhodpsn"/>
</dbReference>
<dbReference type="Gene3D" id="1.20.1070.10">
    <property type="entry name" value="Rhodopsin 7-helix transmembrane proteins"/>
    <property type="match status" value="1"/>
</dbReference>
<evidence type="ECO:0000256" key="9">
    <source>
        <dbReference type="ARBA" id="ARBA00023180"/>
    </source>
</evidence>
<evidence type="ECO:0000313" key="15">
    <source>
        <dbReference type="Ensembl" id="ENSECRP00000009775.1"/>
    </source>
</evidence>
<evidence type="ECO:0000256" key="8">
    <source>
        <dbReference type="ARBA" id="ARBA00023170"/>
    </source>
</evidence>
<dbReference type="PRINTS" id="PR00237">
    <property type="entry name" value="GPCRRHODOPSN"/>
</dbReference>
<keyword evidence="3 12" id="KW-0812">Transmembrane</keyword>
<feature type="domain" description="G-protein coupled receptors family 1 profile" evidence="14">
    <location>
        <begin position="57"/>
        <end position="302"/>
    </location>
</feature>
<dbReference type="FunFam" id="1.20.1070.10:FF:000034">
    <property type="entry name" value="G-protein coupled receptor 1"/>
    <property type="match status" value="1"/>
</dbReference>
<evidence type="ECO:0000256" key="4">
    <source>
        <dbReference type="ARBA" id="ARBA00022989"/>
    </source>
</evidence>
<dbReference type="Ensembl" id="ENSECRT00000009940.1">
    <property type="protein sequence ID" value="ENSECRP00000009775.1"/>
    <property type="gene ID" value="ENSECRG00000006553.1"/>
</dbReference>
<keyword evidence="9" id="KW-0325">Glycoprotein</keyword>
<evidence type="ECO:0000256" key="5">
    <source>
        <dbReference type="ARBA" id="ARBA00023040"/>
    </source>
</evidence>
<evidence type="ECO:0000256" key="3">
    <source>
        <dbReference type="ARBA" id="ARBA00022692"/>
    </source>
</evidence>
<dbReference type="InterPro" id="IPR000826">
    <property type="entry name" value="Formyl_rcpt-rel"/>
</dbReference>
<feature type="transmembrane region" description="Helical" evidence="13">
    <location>
        <begin position="153"/>
        <end position="173"/>
    </location>
</feature>
<keyword evidence="5 12" id="KW-0297">G-protein coupled receptor</keyword>
<reference evidence="15" key="1">
    <citation type="submission" date="2021-06" db="EMBL/GenBank/DDBJ databases">
        <authorList>
            <consortium name="Wellcome Sanger Institute Data Sharing"/>
        </authorList>
    </citation>
    <scope>NUCLEOTIDE SEQUENCE [LARGE SCALE GENOMIC DNA]</scope>
</reference>
<comment type="similarity">
    <text evidence="11">Belongs to the chemokine-like receptor (CMKLR) family.</text>
</comment>
<reference evidence="15" key="2">
    <citation type="submission" date="2025-08" db="UniProtKB">
        <authorList>
            <consortium name="Ensembl"/>
        </authorList>
    </citation>
    <scope>IDENTIFICATION</scope>
</reference>
<dbReference type="OrthoDB" id="6088892at2759"/>
<feature type="transmembrane region" description="Helical" evidence="13">
    <location>
        <begin position="114"/>
        <end position="133"/>
    </location>
</feature>
<dbReference type="GO" id="GO:0006954">
    <property type="term" value="P:inflammatory response"/>
    <property type="evidence" value="ECO:0007669"/>
    <property type="project" value="TreeGrafter"/>
</dbReference>
<keyword evidence="10 12" id="KW-0807">Transducer</keyword>